<name>A0A1H4B8F9_9GAMM</name>
<dbReference type="Pfam" id="PF10972">
    <property type="entry name" value="CsiV"/>
    <property type="match status" value="1"/>
</dbReference>
<reference evidence="3" key="1">
    <citation type="submission" date="2016-10" db="EMBL/GenBank/DDBJ databases">
        <authorList>
            <person name="Varghese N."/>
            <person name="Submissions S."/>
        </authorList>
    </citation>
    <scope>NUCLEOTIDE SEQUENCE [LARGE SCALE GENOMIC DNA]</scope>
    <source>
        <strain evidence="3">DSM 11526</strain>
    </source>
</reference>
<evidence type="ECO:0000313" key="3">
    <source>
        <dbReference type="Proteomes" id="UP000242469"/>
    </source>
</evidence>
<sequence length="203" mass="22678">MPGLLQRTLTLVTLSSLTAMASAANLYKVEMLVFANQNGIGVNEEYWPDIAPADVSGAVFPRSWDGYPLQAFEELPRNDLRLSADASRLARSSEYKVLYHSGWLQSIGSKSQARPVRIKASTEGYELDGSISIYRNRFLHAQPSLQLSSHGSMQQTLSETDSSDRYSPAAWLLQDARRMRSNEIHYIDHPHMGVLLIIRPVGN</sequence>
<accession>A0A1H4B8F9</accession>
<dbReference type="AlphaFoldDB" id="A0A1H4B8F9"/>
<gene>
    <name evidence="2" type="ORF">SAMN02745729_103213</name>
</gene>
<dbReference type="RefSeq" id="WP_091824390.1">
    <property type="nucleotide sequence ID" value="NZ_FNRJ01000003.1"/>
</dbReference>
<dbReference type="STRING" id="1122198.SAMN02745729_103213"/>
<organism evidence="2 3">
    <name type="scientific">Marinobacterium iners DSM 11526</name>
    <dbReference type="NCBI Taxonomy" id="1122198"/>
    <lineage>
        <taxon>Bacteria</taxon>
        <taxon>Pseudomonadati</taxon>
        <taxon>Pseudomonadota</taxon>
        <taxon>Gammaproteobacteria</taxon>
        <taxon>Oceanospirillales</taxon>
        <taxon>Oceanospirillaceae</taxon>
        <taxon>Marinobacterium</taxon>
    </lineage>
</organism>
<proteinExistence type="predicted"/>
<feature type="chain" id="PRO_5017203526" evidence="1">
    <location>
        <begin position="22"/>
        <end position="203"/>
    </location>
</feature>
<evidence type="ECO:0000313" key="2">
    <source>
        <dbReference type="EMBL" id="SEA44429.1"/>
    </source>
</evidence>
<dbReference type="EMBL" id="FNRJ01000003">
    <property type="protein sequence ID" value="SEA44429.1"/>
    <property type="molecule type" value="Genomic_DNA"/>
</dbReference>
<dbReference type="OrthoDB" id="5566524at2"/>
<keyword evidence="3" id="KW-1185">Reference proteome</keyword>
<keyword evidence="1" id="KW-0732">Signal</keyword>
<evidence type="ECO:0000256" key="1">
    <source>
        <dbReference type="SAM" id="SignalP"/>
    </source>
</evidence>
<protein>
    <submittedName>
        <fullName evidence="2">Peptidoglycan-binding protein, CsiV</fullName>
    </submittedName>
</protein>
<dbReference type="InterPro" id="IPR021241">
    <property type="entry name" value="CsiV"/>
</dbReference>
<feature type="signal peptide" evidence="1">
    <location>
        <begin position="1"/>
        <end position="21"/>
    </location>
</feature>
<dbReference type="Proteomes" id="UP000242469">
    <property type="component" value="Unassembled WGS sequence"/>
</dbReference>